<keyword evidence="2" id="KW-0479">Metal-binding</keyword>
<dbReference type="PANTHER" id="PTHR12001">
    <property type="entry name" value="GERANYLGERANYL PYROPHOSPHATE SYNTHASE"/>
    <property type="match status" value="1"/>
</dbReference>
<dbReference type="GO" id="GO:0046872">
    <property type="term" value="F:metal ion binding"/>
    <property type="evidence" value="ECO:0007669"/>
    <property type="project" value="UniProtKB-KW"/>
</dbReference>
<evidence type="ECO:0000313" key="6">
    <source>
        <dbReference type="Proteomes" id="UP000094336"/>
    </source>
</evidence>
<dbReference type="STRING" id="984486.A0A1E3QHI7"/>
<dbReference type="InterPro" id="IPR008949">
    <property type="entry name" value="Isoprenoid_synthase_dom_sf"/>
</dbReference>
<dbReference type="Pfam" id="PF00348">
    <property type="entry name" value="polyprenyl_synt"/>
    <property type="match status" value="1"/>
</dbReference>
<dbReference type="SFLD" id="SFLDS00005">
    <property type="entry name" value="Isoprenoid_Synthase_Type_I"/>
    <property type="match status" value="1"/>
</dbReference>
<keyword evidence="1 4" id="KW-0808">Transferase</keyword>
<dbReference type="EMBL" id="KV454443">
    <property type="protein sequence ID" value="ODQ77068.1"/>
    <property type="molecule type" value="Genomic_DNA"/>
</dbReference>
<sequence length="346" mass="39745">MSTIESLDSVIYGVAPSRVSENEYTRLINQPFTYLSEIKGKKLRNMLIEAFNNVIHVSNDTPDDLPTKLEVIMDVVDILHTASLLIDDIEDYTDIRRGKPSAHTVYGIPLTINSGNFMYFRAVDLVRRFLTPESIEIIVKELENFHLGQGMELYWRDTFTCPTEIQYFRMALNKTSGLFRLAVRLMLHNVIDTEKLIAEQLERQTKLERFVVPLANLLGVIYQVRDDYVNLKSLTYASESKGQLGEDITEGKFSFPMIHCLQTLHAIDPIQYQYLINILKERTSDVVKKEQFIKVLEDHGSFKYTSDKLAEFRSKALNMLWELKSNGFDGSEALEAVVLQLSEVVD</sequence>
<dbReference type="PROSITE" id="PS00444">
    <property type="entry name" value="POLYPRENYL_SYNTHASE_2"/>
    <property type="match status" value="1"/>
</dbReference>
<dbReference type="AlphaFoldDB" id="A0A1E3QHI7"/>
<evidence type="ECO:0000256" key="4">
    <source>
        <dbReference type="RuleBase" id="RU004466"/>
    </source>
</evidence>
<dbReference type="InterPro" id="IPR033749">
    <property type="entry name" value="Polyprenyl_synt_CS"/>
</dbReference>
<dbReference type="Gene3D" id="1.10.600.10">
    <property type="entry name" value="Farnesyl Diphosphate Synthase"/>
    <property type="match status" value="1"/>
</dbReference>
<dbReference type="GO" id="GO:0033386">
    <property type="term" value="P:geranylgeranyl diphosphate biosynthetic process"/>
    <property type="evidence" value="ECO:0007669"/>
    <property type="project" value="EnsemblFungi"/>
</dbReference>
<dbReference type="CDD" id="cd00685">
    <property type="entry name" value="Trans_IPPS_HT"/>
    <property type="match status" value="1"/>
</dbReference>
<dbReference type="GO" id="GO:0004311">
    <property type="term" value="F:geranylgeranyl diphosphate synthase activity"/>
    <property type="evidence" value="ECO:0007669"/>
    <property type="project" value="EnsemblFungi"/>
</dbReference>
<gene>
    <name evidence="5" type="ORF">BABINDRAFT_163802</name>
</gene>
<evidence type="ECO:0000256" key="2">
    <source>
        <dbReference type="ARBA" id="ARBA00022723"/>
    </source>
</evidence>
<keyword evidence="3" id="KW-0460">Magnesium</keyword>
<reference evidence="6" key="1">
    <citation type="submission" date="2016-05" db="EMBL/GenBank/DDBJ databases">
        <title>Comparative genomics of biotechnologically important yeasts.</title>
        <authorList>
            <consortium name="DOE Joint Genome Institute"/>
            <person name="Riley R."/>
            <person name="Haridas S."/>
            <person name="Wolfe K.H."/>
            <person name="Lopes M.R."/>
            <person name="Hittinger C.T."/>
            <person name="Goker M."/>
            <person name="Salamov A."/>
            <person name="Wisecaver J."/>
            <person name="Long T.M."/>
            <person name="Aerts A.L."/>
            <person name="Barry K."/>
            <person name="Choi C."/>
            <person name="Clum A."/>
            <person name="Coughlan A.Y."/>
            <person name="Deshpande S."/>
            <person name="Douglass A.P."/>
            <person name="Hanson S.J."/>
            <person name="Klenk H.-P."/>
            <person name="Labutti K."/>
            <person name="Lapidus A."/>
            <person name="Lindquist E."/>
            <person name="Lipzen A."/>
            <person name="Meier-Kolthoff J.P."/>
            <person name="Ohm R.A."/>
            <person name="Otillar R.P."/>
            <person name="Pangilinan J."/>
            <person name="Peng Y."/>
            <person name="Rokas A."/>
            <person name="Rosa C.A."/>
            <person name="Scheuner C."/>
            <person name="Sibirny A.A."/>
            <person name="Slot J.C."/>
            <person name="Stielow J.B."/>
            <person name="Sun H."/>
            <person name="Kurtzman C.P."/>
            <person name="Blackwell M."/>
            <person name="Grigoriev I.V."/>
            <person name="Jeffries T.W."/>
        </authorList>
    </citation>
    <scope>NUCLEOTIDE SEQUENCE [LARGE SCALE GENOMIC DNA]</scope>
    <source>
        <strain evidence="6">NRRL Y-12698</strain>
    </source>
</reference>
<accession>A0A1E3QHI7</accession>
<name>A0A1E3QHI7_9ASCO</name>
<dbReference type="SUPFAM" id="SSF48576">
    <property type="entry name" value="Terpenoid synthases"/>
    <property type="match status" value="1"/>
</dbReference>
<dbReference type="InterPro" id="IPR000092">
    <property type="entry name" value="Polyprenyl_synt"/>
</dbReference>
<evidence type="ECO:0008006" key="7">
    <source>
        <dbReference type="Google" id="ProtNLM"/>
    </source>
</evidence>
<proteinExistence type="inferred from homology"/>
<evidence type="ECO:0000256" key="3">
    <source>
        <dbReference type="ARBA" id="ARBA00022842"/>
    </source>
</evidence>
<comment type="similarity">
    <text evidence="4">Belongs to the FPP/GGPP synthase family.</text>
</comment>
<dbReference type="Proteomes" id="UP000094336">
    <property type="component" value="Unassembled WGS sequence"/>
</dbReference>
<dbReference type="PROSITE" id="PS00723">
    <property type="entry name" value="POLYPRENYL_SYNTHASE_1"/>
    <property type="match status" value="1"/>
</dbReference>
<protein>
    <recommendedName>
        <fullName evidence="7">Geranylgeranyl pyrophosphate synthase</fullName>
    </recommendedName>
</protein>
<dbReference type="PANTHER" id="PTHR12001:SF44">
    <property type="entry name" value="GERANYLGERANYL PYROPHOSPHATE SYNTHASE"/>
    <property type="match status" value="1"/>
</dbReference>
<dbReference type="RefSeq" id="XP_018982396.1">
    <property type="nucleotide sequence ID" value="XM_019130107.1"/>
</dbReference>
<keyword evidence="6" id="KW-1185">Reference proteome</keyword>
<dbReference type="OrthoDB" id="6921389at2759"/>
<organism evidence="5 6">
    <name type="scientific">Babjeviella inositovora NRRL Y-12698</name>
    <dbReference type="NCBI Taxonomy" id="984486"/>
    <lineage>
        <taxon>Eukaryota</taxon>
        <taxon>Fungi</taxon>
        <taxon>Dikarya</taxon>
        <taxon>Ascomycota</taxon>
        <taxon>Saccharomycotina</taxon>
        <taxon>Pichiomycetes</taxon>
        <taxon>Serinales incertae sedis</taxon>
        <taxon>Babjeviella</taxon>
    </lineage>
</organism>
<evidence type="ECO:0000256" key="1">
    <source>
        <dbReference type="ARBA" id="ARBA00022679"/>
    </source>
</evidence>
<dbReference type="GeneID" id="30147960"/>
<evidence type="ECO:0000313" key="5">
    <source>
        <dbReference type="EMBL" id="ODQ77068.1"/>
    </source>
</evidence>